<sequence length="254" mass="28990">MAGSNDQTTRLSAHQPKTPRVTVDEIWARATSLAVLEGRFDWHCTSWLGLKLKPSTRRGITQALTLEDSIKPETSDYYGRLFHNDILLPAYTEIQKVPMDFVGNWELLKLESDAARKVDPNKKVANTPKYVRMHKDSIDFDMMWQQMKINIEFHPHHRDKWHDVFPALVYKSWSHSCAATEMEAWERITKDAEDQVNASYLLPDKIYSSYRTVSSSHALDVLDAPNGTRKRSSAASTREAGAGTQSKRIKTEPA</sequence>
<evidence type="ECO:0000256" key="1">
    <source>
        <dbReference type="SAM" id="MobiDB-lite"/>
    </source>
</evidence>
<organism evidence="2 3">
    <name type="scientific">Saxophila tyrrhenica</name>
    <dbReference type="NCBI Taxonomy" id="1690608"/>
    <lineage>
        <taxon>Eukaryota</taxon>
        <taxon>Fungi</taxon>
        <taxon>Dikarya</taxon>
        <taxon>Ascomycota</taxon>
        <taxon>Pezizomycotina</taxon>
        <taxon>Dothideomycetes</taxon>
        <taxon>Dothideomycetidae</taxon>
        <taxon>Mycosphaerellales</taxon>
        <taxon>Extremaceae</taxon>
        <taxon>Saxophila</taxon>
    </lineage>
</organism>
<keyword evidence="3" id="KW-1185">Reference proteome</keyword>
<dbReference type="RefSeq" id="XP_064659727.1">
    <property type="nucleotide sequence ID" value="XM_064802366.1"/>
</dbReference>
<gene>
    <name evidence="2" type="ORF">LTR77_005117</name>
</gene>
<name>A0AAV9PBC1_9PEZI</name>
<evidence type="ECO:0000313" key="3">
    <source>
        <dbReference type="Proteomes" id="UP001337655"/>
    </source>
</evidence>
<proteinExistence type="predicted"/>
<dbReference type="EMBL" id="JAVRRT010000007">
    <property type="protein sequence ID" value="KAK5170529.1"/>
    <property type="molecule type" value="Genomic_DNA"/>
</dbReference>
<comment type="caution">
    <text evidence="2">The sequence shown here is derived from an EMBL/GenBank/DDBJ whole genome shotgun (WGS) entry which is preliminary data.</text>
</comment>
<dbReference type="Proteomes" id="UP001337655">
    <property type="component" value="Unassembled WGS sequence"/>
</dbReference>
<reference evidence="2 3" key="1">
    <citation type="submission" date="2023-08" db="EMBL/GenBank/DDBJ databases">
        <title>Black Yeasts Isolated from many extreme environments.</title>
        <authorList>
            <person name="Coleine C."/>
            <person name="Stajich J.E."/>
            <person name="Selbmann L."/>
        </authorList>
    </citation>
    <scope>NUCLEOTIDE SEQUENCE [LARGE SCALE GENOMIC DNA]</scope>
    <source>
        <strain evidence="2 3">CCFEE 5935</strain>
    </source>
</reference>
<accession>A0AAV9PBC1</accession>
<dbReference type="GeneID" id="89926461"/>
<feature type="region of interest" description="Disordered" evidence="1">
    <location>
        <begin position="223"/>
        <end position="254"/>
    </location>
</feature>
<evidence type="ECO:0000313" key="2">
    <source>
        <dbReference type="EMBL" id="KAK5170529.1"/>
    </source>
</evidence>
<dbReference type="AlphaFoldDB" id="A0AAV9PBC1"/>
<protein>
    <submittedName>
        <fullName evidence="2">Uncharacterized protein</fullName>
    </submittedName>
</protein>